<dbReference type="Proteomes" id="UP001165653">
    <property type="component" value="Unassembled WGS sequence"/>
</dbReference>
<sequence length="460" mass="52751">MRTRGYLILALLPLSHATAWWMGGRWPDANHASGPSKKHAEEADASRWSVAELLRRGRPLDEAARANIELGFEERLKAARDKIPQDADLSALIARCEAALAEDKQTDADLVAAFGFWIDRDPDGALAWLSRFSKEEPDYYLSGQLTRYLGEGGHSRLNQLLAELPRLRKTLLKSAQDLAMARGGEFTLALARTLTTPDDRFSLLNHVFQNPELARGHLASARAMMNDRQASEFIGSLINGRMWVLAEEVMAAGFPEEQLRWYEEQAPGWKLGDERQRLAKEQYAATPLEEKMRGYGRGENHEQRSHMPWQQDFHRTLPDFLSWCYEVKEGRSTPDEVLTRVKAAWPEAASVDRELRSYIFDQVFWNDPVEHLQWIRQTGGEEWQKDVLANLVSLTPEQIRSLMESDSRLEFPRELPRGLHYSFLFWNHKDPEGCVEAIRDFPDEELRAQLLKVFGREDGP</sequence>
<reference evidence="1" key="1">
    <citation type="submission" date="2022-10" db="EMBL/GenBank/DDBJ databases">
        <title>Luteolibacter sp. GHJ8, whole genome shotgun sequencing project.</title>
        <authorList>
            <person name="Zhao G."/>
            <person name="Shen L."/>
        </authorList>
    </citation>
    <scope>NUCLEOTIDE SEQUENCE</scope>
    <source>
        <strain evidence="1">GHJ8</strain>
    </source>
</reference>
<dbReference type="RefSeq" id="WP_264510433.1">
    <property type="nucleotide sequence ID" value="NZ_JAPDDR010000001.1"/>
</dbReference>
<name>A0ABT3FY73_9BACT</name>
<gene>
    <name evidence="1" type="ORF">OJ996_01490</name>
</gene>
<keyword evidence="2" id="KW-1185">Reference proteome</keyword>
<proteinExistence type="predicted"/>
<protein>
    <recommendedName>
        <fullName evidence="3">DUF4034 domain-containing protein</fullName>
    </recommendedName>
</protein>
<comment type="caution">
    <text evidence="1">The sequence shown here is derived from an EMBL/GenBank/DDBJ whole genome shotgun (WGS) entry which is preliminary data.</text>
</comment>
<dbReference type="EMBL" id="JAPDDR010000001">
    <property type="protein sequence ID" value="MCW1912226.1"/>
    <property type="molecule type" value="Genomic_DNA"/>
</dbReference>
<evidence type="ECO:0008006" key="3">
    <source>
        <dbReference type="Google" id="ProtNLM"/>
    </source>
</evidence>
<accession>A0ABT3FY73</accession>
<organism evidence="1 2">
    <name type="scientific">Luteolibacter rhizosphaerae</name>
    <dbReference type="NCBI Taxonomy" id="2989719"/>
    <lineage>
        <taxon>Bacteria</taxon>
        <taxon>Pseudomonadati</taxon>
        <taxon>Verrucomicrobiota</taxon>
        <taxon>Verrucomicrobiia</taxon>
        <taxon>Verrucomicrobiales</taxon>
        <taxon>Verrucomicrobiaceae</taxon>
        <taxon>Luteolibacter</taxon>
    </lineage>
</organism>
<evidence type="ECO:0000313" key="2">
    <source>
        <dbReference type="Proteomes" id="UP001165653"/>
    </source>
</evidence>
<evidence type="ECO:0000313" key="1">
    <source>
        <dbReference type="EMBL" id="MCW1912226.1"/>
    </source>
</evidence>